<organism evidence="6 7">
    <name type="scientific">Caenibius tardaugens NBRC 16725</name>
    <dbReference type="NCBI Taxonomy" id="1219035"/>
    <lineage>
        <taxon>Bacteria</taxon>
        <taxon>Pseudomonadati</taxon>
        <taxon>Pseudomonadota</taxon>
        <taxon>Alphaproteobacteria</taxon>
        <taxon>Sphingomonadales</taxon>
        <taxon>Erythrobacteraceae</taxon>
        <taxon>Caenibius</taxon>
    </lineage>
</organism>
<dbReference type="InterPro" id="IPR009057">
    <property type="entry name" value="Homeodomain-like_sf"/>
</dbReference>
<dbReference type="InterPro" id="IPR001647">
    <property type="entry name" value="HTH_TetR"/>
</dbReference>
<dbReference type="FunFam" id="1.10.10.60:FF:000141">
    <property type="entry name" value="TetR family transcriptional regulator"/>
    <property type="match status" value="1"/>
</dbReference>
<evidence type="ECO:0000256" key="3">
    <source>
        <dbReference type="ARBA" id="ARBA00023163"/>
    </source>
</evidence>
<dbReference type="Gene3D" id="1.10.357.10">
    <property type="entry name" value="Tetracycline Repressor, domain 2"/>
    <property type="match status" value="1"/>
</dbReference>
<keyword evidence="2 4" id="KW-0238">DNA-binding</keyword>
<dbReference type="SUPFAM" id="SSF46689">
    <property type="entry name" value="Homeodomain-like"/>
    <property type="match status" value="1"/>
</dbReference>
<name>U2Y8H9_9SPHN</name>
<reference evidence="6 7" key="1">
    <citation type="submission" date="2013-09" db="EMBL/GenBank/DDBJ databases">
        <title>Whole genome shotgun sequence of Novosphingobium tardaugens NBRC 16725.</title>
        <authorList>
            <person name="Isaki S."/>
            <person name="Hosoyama A."/>
            <person name="Tsuchikane K."/>
            <person name="Katsumata H."/>
            <person name="Ando Y."/>
            <person name="Yamazaki S."/>
            <person name="Fujita N."/>
        </authorList>
    </citation>
    <scope>NUCLEOTIDE SEQUENCE [LARGE SCALE GENOMIC DNA]</scope>
    <source>
        <strain evidence="6 7">NBRC 16725</strain>
    </source>
</reference>
<dbReference type="PANTHER" id="PTHR30055:SF146">
    <property type="entry name" value="HTH-TYPE TRANSCRIPTIONAL DUAL REGULATOR CECR"/>
    <property type="match status" value="1"/>
</dbReference>
<sequence length="211" mass="22963">MEHKSVPRRKGGRPSSASTAKLREDILVAAERTFLEQGFSGASVEAIAMAAGTSKQTVYTRFGTKERLFVAVSDSLLGSKFAALLPEHATLRDKLLAVAVQMLDAMLDPKMVRMHAIIAAEAERFPDLARAVDDDDTFPGRALILQVLADAEGPMLSHGDDLRDLMRLFQDMVLSAPLRSAALNLGKFDAARVQAWAVMAVDVFLDGIRPR</sequence>
<dbReference type="KEGG" id="ntd:EGO55_13620"/>
<dbReference type="OrthoDB" id="9795242at2"/>
<dbReference type="GO" id="GO:0000976">
    <property type="term" value="F:transcription cis-regulatory region binding"/>
    <property type="evidence" value="ECO:0007669"/>
    <property type="project" value="TreeGrafter"/>
</dbReference>
<comment type="caution">
    <text evidence="6">The sequence shown here is derived from an EMBL/GenBank/DDBJ whole genome shotgun (WGS) entry which is preliminary data.</text>
</comment>
<evidence type="ECO:0000256" key="1">
    <source>
        <dbReference type="ARBA" id="ARBA00023015"/>
    </source>
</evidence>
<evidence type="ECO:0000256" key="4">
    <source>
        <dbReference type="PROSITE-ProRule" id="PRU00335"/>
    </source>
</evidence>
<evidence type="ECO:0000256" key="2">
    <source>
        <dbReference type="ARBA" id="ARBA00023125"/>
    </source>
</evidence>
<dbReference type="RefSeq" id="WP_021690457.1">
    <property type="nucleotide sequence ID" value="NZ_BASZ01000005.1"/>
</dbReference>
<evidence type="ECO:0000313" key="7">
    <source>
        <dbReference type="Proteomes" id="UP000016568"/>
    </source>
</evidence>
<keyword evidence="3" id="KW-0804">Transcription</keyword>
<dbReference type="Pfam" id="PF00440">
    <property type="entry name" value="TetR_N"/>
    <property type="match status" value="1"/>
</dbReference>
<accession>U2Y8H9</accession>
<gene>
    <name evidence="6" type="ORF">NT2_05_04720</name>
</gene>
<dbReference type="GO" id="GO:0003700">
    <property type="term" value="F:DNA-binding transcription factor activity"/>
    <property type="evidence" value="ECO:0007669"/>
    <property type="project" value="TreeGrafter"/>
</dbReference>
<dbReference type="PANTHER" id="PTHR30055">
    <property type="entry name" value="HTH-TYPE TRANSCRIPTIONAL REGULATOR RUTR"/>
    <property type="match status" value="1"/>
</dbReference>
<dbReference type="PROSITE" id="PS50977">
    <property type="entry name" value="HTH_TETR_2"/>
    <property type="match status" value="1"/>
</dbReference>
<keyword evidence="7" id="KW-1185">Reference proteome</keyword>
<dbReference type="InterPro" id="IPR050109">
    <property type="entry name" value="HTH-type_TetR-like_transc_reg"/>
</dbReference>
<dbReference type="EMBL" id="BASZ01000005">
    <property type="protein sequence ID" value="GAD49551.1"/>
    <property type="molecule type" value="Genomic_DNA"/>
</dbReference>
<protein>
    <submittedName>
        <fullName evidence="6">Putative TetR family transcriptional regulator</fullName>
    </submittedName>
</protein>
<proteinExistence type="predicted"/>
<dbReference type="PRINTS" id="PR00455">
    <property type="entry name" value="HTHTETR"/>
</dbReference>
<evidence type="ECO:0000313" key="6">
    <source>
        <dbReference type="EMBL" id="GAD49551.1"/>
    </source>
</evidence>
<dbReference type="Pfam" id="PF14246">
    <property type="entry name" value="TetR_C_7"/>
    <property type="match status" value="1"/>
</dbReference>
<feature type="domain" description="HTH tetR-type" evidence="5">
    <location>
        <begin position="20"/>
        <end position="80"/>
    </location>
</feature>
<dbReference type="AlphaFoldDB" id="U2Y8H9"/>
<dbReference type="InterPro" id="IPR039536">
    <property type="entry name" value="TetR_C_Proteobacteria"/>
</dbReference>
<evidence type="ECO:0000259" key="5">
    <source>
        <dbReference type="PROSITE" id="PS50977"/>
    </source>
</evidence>
<keyword evidence="1" id="KW-0805">Transcription regulation</keyword>
<dbReference type="eggNOG" id="COG1309">
    <property type="taxonomic scope" value="Bacteria"/>
</dbReference>
<feature type="DNA-binding region" description="H-T-H motif" evidence="4">
    <location>
        <begin position="43"/>
        <end position="62"/>
    </location>
</feature>
<dbReference type="Proteomes" id="UP000016568">
    <property type="component" value="Unassembled WGS sequence"/>
</dbReference>